<gene>
    <name evidence="2" type="ORF">KIH79_04760</name>
</gene>
<evidence type="ECO:0000259" key="1">
    <source>
        <dbReference type="Pfam" id="PF08463"/>
    </source>
</evidence>
<evidence type="ECO:0000313" key="2">
    <source>
        <dbReference type="EMBL" id="MBW3092276.1"/>
    </source>
</evidence>
<dbReference type="Proteomes" id="UP000700815">
    <property type="component" value="Unassembled WGS sequence"/>
</dbReference>
<dbReference type="InterPro" id="IPR013670">
    <property type="entry name" value="EcoEI_R_C_dom"/>
</dbReference>
<sequence length="156" mass="17282">MRKDSAVMVARATGDPAKAYTTKLRAIAAQLGERILVHELGSQTDYETTYGSLPFGLLVRRVAKLDHAAAMAAFAEFVNAHTLNQTQIGFLHTVIDYIEHNGYLDPEQLAKPPFDHPRPMLKLFDTKQAMDLILCIRKVRDNAMPPEQTHIGALAG</sequence>
<evidence type="ECO:0000313" key="3">
    <source>
        <dbReference type="Proteomes" id="UP000700815"/>
    </source>
</evidence>
<dbReference type="EMBL" id="JAHBBH010000009">
    <property type="protein sequence ID" value="MBW3092276.1"/>
    <property type="molecule type" value="Genomic_DNA"/>
</dbReference>
<keyword evidence="3" id="KW-1185">Reference proteome</keyword>
<dbReference type="RefSeq" id="WP_219058362.1">
    <property type="nucleotide sequence ID" value="NZ_JAHBBH010000009.1"/>
</dbReference>
<name>A0ABS6WE00_9BIFI</name>
<protein>
    <recommendedName>
        <fullName evidence="1">EcoEI R protein C-terminal domain-containing protein</fullName>
    </recommendedName>
</protein>
<dbReference type="Pfam" id="PF08463">
    <property type="entry name" value="EcoEI_R_C"/>
    <property type="match status" value="1"/>
</dbReference>
<proteinExistence type="predicted"/>
<reference evidence="2 3" key="1">
    <citation type="submission" date="2021-05" db="EMBL/GenBank/DDBJ databases">
        <title>Phylogenetic classification of ten novel species belonging to the genus Bifidobacterium comprising B. colchicus sp. nov., B. abeli sp. nov., B. bicoloris sp. nov., B. guerezis sp. nov., B. rosaliae sp. nov., B. santillanensis sp. nov., B. argentati sp. nov., B. amazzoni sp. nov., B. pluviali sp. nov., and B. pinnaculum sp. nov.</title>
        <authorList>
            <person name="Lugli G.A."/>
            <person name="Ruiz Garcia L."/>
            <person name="Margolles A."/>
            <person name="Ventura M."/>
        </authorList>
    </citation>
    <scope>NUCLEOTIDE SEQUENCE [LARGE SCALE GENOMIC DNA]</scope>
    <source>
        <strain evidence="2 3">82T10</strain>
    </source>
</reference>
<accession>A0ABS6WE00</accession>
<comment type="caution">
    <text evidence="2">The sequence shown here is derived from an EMBL/GenBank/DDBJ whole genome shotgun (WGS) entry which is preliminary data.</text>
</comment>
<organism evidence="2 3">
    <name type="scientific">Bifidobacterium miconis</name>
    <dbReference type="NCBI Taxonomy" id="2834435"/>
    <lineage>
        <taxon>Bacteria</taxon>
        <taxon>Bacillati</taxon>
        <taxon>Actinomycetota</taxon>
        <taxon>Actinomycetes</taxon>
        <taxon>Bifidobacteriales</taxon>
        <taxon>Bifidobacteriaceae</taxon>
        <taxon>Bifidobacterium</taxon>
    </lineage>
</organism>
<feature type="domain" description="EcoEI R protein C-terminal" evidence="1">
    <location>
        <begin position="25"/>
        <end position="133"/>
    </location>
</feature>